<accession>A0A0R3WMT8</accession>
<dbReference type="GO" id="GO:1903394">
    <property type="term" value="P:protein localization to kinetochore involved in kinetochore assembly"/>
    <property type="evidence" value="ECO:0007669"/>
    <property type="project" value="TreeGrafter"/>
</dbReference>
<dbReference type="PANTHER" id="PTHR15688:SF1">
    <property type="entry name" value="KINETOCHORE-ASSOCIATED PROTEIN 1"/>
    <property type="match status" value="1"/>
</dbReference>
<sequence>MYFEQDILCFIHLVEQSSSFIKYEYIGLGYLAVLTDQHLMLIFNAIARVCSGVLCDSPDVIDFAINLRKEEGKSMSFDLYTLHTTSSGLLLRVQAYPSRNLRLSIPLTAPHTVVFSRNHLSSEPLLVEQEGAHLKVSTFLLMDLTDHLKIMVREKKFAEARQFAMMYGLSTCVIAQFEFQACLETLVANTGKLSHFLNDETSNAVIFDCDSICERAIKLLDDFTVVESSEAIIRLTKSGIIPSVGKQYQLLERVLDKAVAVTLKGLEAFRKLKKYRDLSCISWNKFISSGITTEFAECFTKWEDYSDGFTIWGMFKTDLTLNLTVHSVAAFLSILSLKPLTSDCVNLELERLLVETENALHTWLGTELVPALVTYCPSALPLLSKWLVNRIRQLEGFVKSSGVHCCFDWPEAAISWSEVLLSRAKPATCGDEMTSQEEVDFLVSGLYSRSAEVDPFYDLRCLLFDLVTIKNLVDKYNFKLDLASCRTMDAKSIAFKLIDVAVTSYSACDKTTILMDRVINFMGERGLYADSVYSDYCFNLLAAFKSHTLSQNDTTFTNDRKQLTLTESNTSTDLIHRACLVASWIISLDYRYRTAQFLAKVTPMPWPDQLHAVVDSVFADCSLSCCESMYTAVRVLSRQSNRAKANSILSSYGVELDTRPGFGLARSLSGLLLHASPAWVTIPSLGLSLSRSLRTRQEVLAAALQVAQLLAMPSQCSPDPPVTASHALAVVHLRLALHQTILCPIDHLDVHQRVHYLLSTVFEEVLALEQAGGQSFVESLFAEALNDLVALWDVTRCGSECGSDKAILRSAFKHSSSDGPFDPQSVALFNLLLQWTQTKHFEQLEEADVDILLVETWLTDKLPIKTVVMVMEQLLERLNKFEGSVVTPSIAHRFVVKDVLW</sequence>
<dbReference type="GO" id="GO:0007094">
    <property type="term" value="P:mitotic spindle assembly checkpoint signaling"/>
    <property type="evidence" value="ECO:0007669"/>
    <property type="project" value="TreeGrafter"/>
</dbReference>
<organism evidence="4">
    <name type="scientific">Hydatigena taeniaeformis</name>
    <name type="common">Feline tapeworm</name>
    <name type="synonym">Taenia taeniaeformis</name>
    <dbReference type="NCBI Taxonomy" id="6205"/>
    <lineage>
        <taxon>Eukaryota</taxon>
        <taxon>Metazoa</taxon>
        <taxon>Spiralia</taxon>
        <taxon>Lophotrochozoa</taxon>
        <taxon>Platyhelminthes</taxon>
        <taxon>Cestoda</taxon>
        <taxon>Eucestoda</taxon>
        <taxon>Cyclophyllidea</taxon>
        <taxon>Taeniidae</taxon>
        <taxon>Hydatigera</taxon>
    </lineage>
</organism>
<gene>
    <name evidence="2" type="ORF">TTAC_LOCUS2063</name>
</gene>
<dbReference type="GO" id="GO:0000070">
    <property type="term" value="P:mitotic sister chromatid segregation"/>
    <property type="evidence" value="ECO:0007669"/>
    <property type="project" value="TreeGrafter"/>
</dbReference>
<dbReference type="InterPro" id="IPR052802">
    <property type="entry name" value="KNTC1"/>
</dbReference>
<dbReference type="Proteomes" id="UP000274429">
    <property type="component" value="Unassembled WGS sequence"/>
</dbReference>
<dbReference type="Pfam" id="PF24520">
    <property type="entry name" value="ARM_KNTC1_1st"/>
    <property type="match status" value="1"/>
</dbReference>
<feature type="domain" description="KNTC1 first ARM-repeats" evidence="1">
    <location>
        <begin position="151"/>
        <end position="397"/>
    </location>
</feature>
<dbReference type="GO" id="GO:0005828">
    <property type="term" value="C:kinetochore microtubule"/>
    <property type="evidence" value="ECO:0007669"/>
    <property type="project" value="TreeGrafter"/>
</dbReference>
<protein>
    <submittedName>
        <fullName evidence="4">Rod_C domain-containing protein</fullName>
    </submittedName>
</protein>
<evidence type="ECO:0000313" key="2">
    <source>
        <dbReference type="EMBL" id="VDM18824.1"/>
    </source>
</evidence>
<dbReference type="STRING" id="6205.A0A0R3WMT8"/>
<dbReference type="WBParaSite" id="TTAC_0000207601-mRNA-1">
    <property type="protein sequence ID" value="TTAC_0000207601-mRNA-1"/>
    <property type="gene ID" value="TTAC_0000207601"/>
</dbReference>
<reference evidence="4" key="1">
    <citation type="submission" date="2017-02" db="UniProtKB">
        <authorList>
            <consortium name="WormBaseParasite"/>
        </authorList>
    </citation>
    <scope>IDENTIFICATION</scope>
</reference>
<reference evidence="2 3" key="2">
    <citation type="submission" date="2018-11" db="EMBL/GenBank/DDBJ databases">
        <authorList>
            <consortium name="Pathogen Informatics"/>
        </authorList>
    </citation>
    <scope>NUCLEOTIDE SEQUENCE [LARGE SCALE GENOMIC DNA]</scope>
</reference>
<proteinExistence type="predicted"/>
<evidence type="ECO:0000259" key="1">
    <source>
        <dbReference type="Pfam" id="PF24520"/>
    </source>
</evidence>
<evidence type="ECO:0000313" key="4">
    <source>
        <dbReference type="WBParaSite" id="TTAC_0000207601-mRNA-1"/>
    </source>
</evidence>
<keyword evidence="3" id="KW-1185">Reference proteome</keyword>
<dbReference type="PANTHER" id="PTHR15688">
    <property type="entry name" value="KINETOCHORE-ASSOCIATED PROTEIN 1"/>
    <property type="match status" value="1"/>
</dbReference>
<dbReference type="GO" id="GO:0005737">
    <property type="term" value="C:cytoplasm"/>
    <property type="evidence" value="ECO:0007669"/>
    <property type="project" value="TreeGrafter"/>
</dbReference>
<name>A0A0R3WMT8_HYDTA</name>
<dbReference type="EMBL" id="UYWX01000725">
    <property type="protein sequence ID" value="VDM18824.1"/>
    <property type="molecule type" value="Genomic_DNA"/>
</dbReference>
<dbReference type="GO" id="GO:1990423">
    <property type="term" value="C:RZZ complex"/>
    <property type="evidence" value="ECO:0007669"/>
    <property type="project" value="TreeGrafter"/>
</dbReference>
<dbReference type="AlphaFoldDB" id="A0A0R3WMT8"/>
<evidence type="ECO:0000313" key="3">
    <source>
        <dbReference type="Proteomes" id="UP000274429"/>
    </source>
</evidence>
<dbReference type="GO" id="GO:0031267">
    <property type="term" value="F:small GTPase binding"/>
    <property type="evidence" value="ECO:0007669"/>
    <property type="project" value="TreeGrafter"/>
</dbReference>
<dbReference type="InterPro" id="IPR055403">
    <property type="entry name" value="ARM_KNTC1_1st"/>
</dbReference>
<dbReference type="OrthoDB" id="343783at2759"/>